<dbReference type="AlphaFoldDB" id="A0AAU9NE66"/>
<accession>A0AAU9NE66</accession>
<evidence type="ECO:0000313" key="2">
    <source>
        <dbReference type="EMBL" id="CAH1436110.1"/>
    </source>
</evidence>
<feature type="compositionally biased region" description="Basic and acidic residues" evidence="1">
    <location>
        <begin position="112"/>
        <end position="152"/>
    </location>
</feature>
<sequence>MFHDVPPSSKILEGYRSFTPSGPRPLTEEFQAILAEADKAKKGGRGSKKATKKDTAKKGPSEAAKPPSKKRKAPAASTAAPKRRKQPAKRRKSPTHTPSQSEGVNSESDTESEIRIEEDPPIRNAEDEPVRTEEQEHVHNEEGEQVHNEPPVRTEAPSPNRELILASKVSTSEAYSKAAVESILDRVTKEHTANVSTLSNVVSDSTSVCKSPTEKVVKLIADTIEFMEDYKNTYNANTVTAKKAIHNVGAMFQAEKANFVELHKAF</sequence>
<comment type="caution">
    <text evidence="2">The sequence shown here is derived from an EMBL/GenBank/DDBJ whole genome shotgun (WGS) entry which is preliminary data.</text>
</comment>
<name>A0AAU9NE66_9ASTR</name>
<gene>
    <name evidence="2" type="ORF">LVIROSA_LOCUS22503</name>
</gene>
<organism evidence="2 3">
    <name type="scientific">Lactuca virosa</name>
    <dbReference type="NCBI Taxonomy" id="75947"/>
    <lineage>
        <taxon>Eukaryota</taxon>
        <taxon>Viridiplantae</taxon>
        <taxon>Streptophyta</taxon>
        <taxon>Embryophyta</taxon>
        <taxon>Tracheophyta</taxon>
        <taxon>Spermatophyta</taxon>
        <taxon>Magnoliopsida</taxon>
        <taxon>eudicotyledons</taxon>
        <taxon>Gunneridae</taxon>
        <taxon>Pentapetalae</taxon>
        <taxon>asterids</taxon>
        <taxon>campanulids</taxon>
        <taxon>Asterales</taxon>
        <taxon>Asteraceae</taxon>
        <taxon>Cichorioideae</taxon>
        <taxon>Cichorieae</taxon>
        <taxon>Lactucinae</taxon>
        <taxon>Lactuca</taxon>
    </lineage>
</organism>
<keyword evidence="3" id="KW-1185">Reference proteome</keyword>
<feature type="compositionally biased region" description="Basic residues" evidence="1">
    <location>
        <begin position="42"/>
        <end position="51"/>
    </location>
</feature>
<evidence type="ECO:0000256" key="1">
    <source>
        <dbReference type="SAM" id="MobiDB-lite"/>
    </source>
</evidence>
<dbReference type="EMBL" id="CAKMRJ010004445">
    <property type="protein sequence ID" value="CAH1436110.1"/>
    <property type="molecule type" value="Genomic_DNA"/>
</dbReference>
<reference evidence="2 3" key="1">
    <citation type="submission" date="2022-01" db="EMBL/GenBank/DDBJ databases">
        <authorList>
            <person name="Xiong W."/>
            <person name="Schranz E."/>
        </authorList>
    </citation>
    <scope>NUCLEOTIDE SEQUENCE [LARGE SCALE GENOMIC DNA]</scope>
</reference>
<proteinExistence type="predicted"/>
<protein>
    <submittedName>
        <fullName evidence="2">Uncharacterized protein</fullName>
    </submittedName>
</protein>
<feature type="region of interest" description="Disordered" evidence="1">
    <location>
        <begin position="1"/>
        <end position="159"/>
    </location>
</feature>
<feature type="compositionally biased region" description="Basic residues" evidence="1">
    <location>
        <begin position="81"/>
        <end position="94"/>
    </location>
</feature>
<evidence type="ECO:0000313" key="3">
    <source>
        <dbReference type="Proteomes" id="UP001157418"/>
    </source>
</evidence>
<feature type="compositionally biased region" description="Polar residues" evidence="1">
    <location>
        <begin position="95"/>
        <end position="107"/>
    </location>
</feature>
<dbReference type="Proteomes" id="UP001157418">
    <property type="component" value="Unassembled WGS sequence"/>
</dbReference>